<accession>A0AA41ED18</accession>
<comment type="caution">
    <text evidence="1">The sequence shown here is derived from an EMBL/GenBank/DDBJ whole genome shotgun (WGS) entry which is preliminary data.</text>
</comment>
<dbReference type="Proteomes" id="UP000682266">
    <property type="component" value="Unassembled WGS sequence"/>
</dbReference>
<dbReference type="EMBL" id="JAGSVG010000031">
    <property type="protein sequence ID" value="MBR8132703.1"/>
    <property type="molecule type" value="Genomic_DNA"/>
</dbReference>
<proteinExistence type="predicted"/>
<dbReference type="RefSeq" id="WP_105786309.1">
    <property type="nucleotide sequence ID" value="NZ_CADERF010000029.1"/>
</dbReference>
<organism evidence="1 2">
    <name type="scientific">Burkholderia ambifaria</name>
    <dbReference type="NCBI Taxonomy" id="152480"/>
    <lineage>
        <taxon>Bacteria</taxon>
        <taxon>Pseudomonadati</taxon>
        <taxon>Pseudomonadota</taxon>
        <taxon>Betaproteobacteria</taxon>
        <taxon>Burkholderiales</taxon>
        <taxon>Burkholderiaceae</taxon>
        <taxon>Burkholderia</taxon>
        <taxon>Burkholderia cepacia complex</taxon>
    </lineage>
</organism>
<reference evidence="1" key="1">
    <citation type="submission" date="2021-04" db="EMBL/GenBank/DDBJ databases">
        <title>A collection of bacterial strains from the Burkholderia cepacia Research Laboratory and Repository.</title>
        <authorList>
            <person name="Lipuma J."/>
            <person name="Spilker T."/>
        </authorList>
    </citation>
    <scope>NUCLEOTIDE SEQUENCE</scope>
    <source>
        <strain evidence="1">AU36012</strain>
    </source>
</reference>
<sequence length="112" mass="12057">MTLNAIYARIAAVADAPLDDDPNPVIMLARVVDVLTRDDTSDEARSALEFVAAHVIRACWWAAQHDASLGLGGIYDAPSVLLAQFRRELADAARVREILRVPRAGTDGVGCD</sequence>
<name>A0AA41ED18_9BURK</name>
<dbReference type="AlphaFoldDB" id="A0AA41ED18"/>
<evidence type="ECO:0000313" key="2">
    <source>
        <dbReference type="Proteomes" id="UP000682266"/>
    </source>
</evidence>
<evidence type="ECO:0000313" key="1">
    <source>
        <dbReference type="EMBL" id="MBR8132703.1"/>
    </source>
</evidence>
<protein>
    <submittedName>
        <fullName evidence="1">Uncharacterized protein</fullName>
    </submittedName>
</protein>
<gene>
    <name evidence="1" type="ORF">KDW93_27715</name>
</gene>